<keyword evidence="2" id="KW-1185">Reference proteome</keyword>
<name>A0AA43TTH8_9LECA</name>
<dbReference type="InterPro" id="IPR009772">
    <property type="entry name" value="CDC123"/>
</dbReference>
<gene>
    <name evidence="1" type="ORF">OHK93_006863</name>
</gene>
<evidence type="ECO:0008006" key="3">
    <source>
        <dbReference type="Google" id="ProtNLM"/>
    </source>
</evidence>
<comment type="caution">
    <text evidence="1">The sequence shown here is derived from an EMBL/GenBank/DDBJ whole genome shotgun (WGS) entry which is preliminary data.</text>
</comment>
<reference evidence="1" key="1">
    <citation type="journal article" date="2023" name="Genome Biol. Evol.">
        <title>First Whole Genome Sequence and Flow Cytometry Genome Size Data for the Lichen-Forming Fungus Ramalina farinacea (Ascomycota).</title>
        <authorList>
            <person name="Llewellyn T."/>
            <person name="Mian S."/>
            <person name="Hill R."/>
            <person name="Leitch I.J."/>
            <person name="Gaya E."/>
        </authorList>
    </citation>
    <scope>NUCLEOTIDE SEQUENCE</scope>
    <source>
        <strain evidence="1">LIQ254RAFAR</strain>
    </source>
</reference>
<dbReference type="Proteomes" id="UP001161017">
    <property type="component" value="Unassembled WGS sequence"/>
</dbReference>
<organism evidence="1 2">
    <name type="scientific">Ramalina farinacea</name>
    <dbReference type="NCBI Taxonomy" id="258253"/>
    <lineage>
        <taxon>Eukaryota</taxon>
        <taxon>Fungi</taxon>
        <taxon>Dikarya</taxon>
        <taxon>Ascomycota</taxon>
        <taxon>Pezizomycotina</taxon>
        <taxon>Lecanoromycetes</taxon>
        <taxon>OSLEUM clade</taxon>
        <taxon>Lecanoromycetidae</taxon>
        <taxon>Lecanorales</taxon>
        <taxon>Lecanorineae</taxon>
        <taxon>Ramalinaceae</taxon>
        <taxon>Ramalina</taxon>
    </lineage>
</organism>
<dbReference type="EMBL" id="JAPUFD010000005">
    <property type="protein sequence ID" value="MDI1487593.1"/>
    <property type="molecule type" value="Genomic_DNA"/>
</dbReference>
<dbReference type="AlphaFoldDB" id="A0AA43TTH8"/>
<sequence length="322" mass="36529">MVNLQIKRFAAVAAALDLESESFTEQRVYNTSFHTREDITAVLPSIHHPDPEEQPWILLRPWLPLIMESQGISPESVHEIRLPSTFLTILESTFRSGLSLGRVNRDDMRDLVSYFPMKSANGCDIVALLQGQKILARLDTCSLKDAIIGQGPIKNISDICARLATSARGTKGLRDLREGKPGYPCSLFLFPWRDEIRTELEYRVFCPPGTRIAAISQYRWHQPWYHHDASTHDQLEIATKLVHGCEELYDQIIKHAGDERDEVTENGFVFDVVEIPQTHEVQLLELNCFGAMTGCGACLFHWIKDAEILYGLREGVKVRVTI</sequence>
<protein>
    <recommendedName>
        <fullName evidence="3">Cell division cycle protein 123</fullName>
    </recommendedName>
</protein>
<accession>A0AA43TTH8</accession>
<dbReference type="Pfam" id="PF07065">
    <property type="entry name" value="D123"/>
    <property type="match status" value="1"/>
</dbReference>
<evidence type="ECO:0000313" key="2">
    <source>
        <dbReference type="Proteomes" id="UP001161017"/>
    </source>
</evidence>
<evidence type="ECO:0000313" key="1">
    <source>
        <dbReference type="EMBL" id="MDI1487593.1"/>
    </source>
</evidence>
<proteinExistence type="predicted"/>